<dbReference type="Gene3D" id="3.20.10.10">
    <property type="entry name" value="D-amino Acid Aminotransferase, subunit A, domain 2"/>
    <property type="match status" value="1"/>
</dbReference>
<dbReference type="STRING" id="32024.GCA_000788295_01201"/>
<protein>
    <submittedName>
        <fullName evidence="1">Putative chorismate binding enzyme</fullName>
    </submittedName>
</protein>
<dbReference type="GeneID" id="93091214"/>
<dbReference type="InterPro" id="IPR036038">
    <property type="entry name" value="Aminotransferase-like"/>
</dbReference>
<organism evidence="1 2">
    <name type="scientific">Campylobacter sputorum subsp. sputorum</name>
    <dbReference type="NCBI Taxonomy" id="32024"/>
    <lineage>
        <taxon>Bacteria</taxon>
        <taxon>Pseudomonadati</taxon>
        <taxon>Campylobacterota</taxon>
        <taxon>Epsilonproteobacteria</taxon>
        <taxon>Campylobacterales</taxon>
        <taxon>Campylobacteraceae</taxon>
        <taxon>Campylobacter</taxon>
    </lineage>
</organism>
<dbReference type="Pfam" id="PF01063">
    <property type="entry name" value="Aminotran_4"/>
    <property type="match status" value="1"/>
</dbReference>
<dbReference type="Proteomes" id="UP000254920">
    <property type="component" value="Unassembled WGS sequence"/>
</dbReference>
<accession>A0A381DIX1</accession>
<sequence>MSLSKKPILLFETIKVQNFEAKNLEFHIKRAQNSVRENLKFDFNEVIKVPNNGLFRTKIIYDELGNFISSENFSYKARNFSSFKVLKSKISYERKFLDRSEINELFLQKGDCSDIIVDKNGVLTDTSIANIAIFLHGIWITPKSPLLKGTTRERLLQIGFLKELDFGISELLKADKFAILNAMLGFFEIKNAKFEIN</sequence>
<gene>
    <name evidence="1" type="ORF">NCTC12475_00782</name>
</gene>
<evidence type="ECO:0000313" key="2">
    <source>
        <dbReference type="Proteomes" id="UP000254920"/>
    </source>
</evidence>
<dbReference type="OrthoDB" id="1148709at2"/>
<dbReference type="InterPro" id="IPR001544">
    <property type="entry name" value="Aminotrans_IV"/>
</dbReference>
<dbReference type="InterPro" id="IPR043131">
    <property type="entry name" value="BCAT-like_N"/>
</dbReference>
<name>A0A381DIX1_9BACT</name>
<reference evidence="1 2" key="1">
    <citation type="submission" date="2018-06" db="EMBL/GenBank/DDBJ databases">
        <authorList>
            <consortium name="Pathogen Informatics"/>
            <person name="Doyle S."/>
        </authorList>
    </citation>
    <scope>NUCLEOTIDE SEQUENCE [LARGE SCALE GENOMIC DNA]</scope>
    <source>
        <strain evidence="1 2">NCTC12475</strain>
    </source>
</reference>
<dbReference type="InterPro" id="IPR043132">
    <property type="entry name" value="BCAT-like_C"/>
</dbReference>
<dbReference type="GO" id="GO:0003824">
    <property type="term" value="F:catalytic activity"/>
    <property type="evidence" value="ECO:0007669"/>
    <property type="project" value="InterPro"/>
</dbReference>
<proteinExistence type="predicted"/>
<dbReference type="RefSeq" id="WP_089182977.1">
    <property type="nucleotide sequence ID" value="NZ_CP043427.1"/>
</dbReference>
<evidence type="ECO:0000313" key="1">
    <source>
        <dbReference type="EMBL" id="SUX10585.1"/>
    </source>
</evidence>
<dbReference type="EMBL" id="UFVD01000001">
    <property type="protein sequence ID" value="SUX10585.1"/>
    <property type="molecule type" value="Genomic_DNA"/>
</dbReference>
<dbReference type="Gene3D" id="3.30.470.10">
    <property type="match status" value="1"/>
</dbReference>
<keyword evidence="2" id="KW-1185">Reference proteome</keyword>
<dbReference type="SUPFAM" id="SSF56752">
    <property type="entry name" value="D-aminoacid aminotransferase-like PLP-dependent enzymes"/>
    <property type="match status" value="1"/>
</dbReference>
<dbReference type="AlphaFoldDB" id="A0A381DIX1"/>